<protein>
    <recommendedName>
        <fullName evidence="7">C2H2-type domain-containing protein</fullName>
    </recommendedName>
</protein>
<feature type="domain" description="C2H2-type" evidence="7">
    <location>
        <begin position="214"/>
        <end position="242"/>
    </location>
</feature>
<sequence>MEAAHDYISQEGEESCQVKPAGTEDSQDQPALLHSVQIGAHIKSEPKSPKAEGNITHGPELPQCPNAPEAHCVESAPLKQEAVKEEPNDSEVHTIQIKEEPMECETPYPGAESNGIFITQNFMSRPTPVKQENCDPADRKPELDSVHTGRKTAWIKAEPVADSECNHSEASEEFDLCMVKDEVNGNQLSALKSLQKETDALASKDEAGSNSEFFPCSHCTISFTDPSYLEKHLKWTHQEQYLVLLQSRSSRGKRSRCTQKTVSCPHCRSPFASQRHLAAHLRQAHPSPAPKKQHPCPQCPRSFHYLASLQKHCKHWHKLDTICVEGHLNCADCGTHLGASDTLRPHICSDAGEKLKEGPVGTSGGLECSPLNKTWGVAQTGMN</sequence>
<evidence type="ECO:0000256" key="5">
    <source>
        <dbReference type="PROSITE-ProRule" id="PRU00042"/>
    </source>
</evidence>
<evidence type="ECO:0000256" key="3">
    <source>
        <dbReference type="ARBA" id="ARBA00022771"/>
    </source>
</evidence>
<dbReference type="GO" id="GO:0000981">
    <property type="term" value="F:DNA-binding transcription factor activity, RNA polymerase II-specific"/>
    <property type="evidence" value="ECO:0007669"/>
    <property type="project" value="TreeGrafter"/>
</dbReference>
<organism evidence="8 9">
    <name type="scientific">Albula goreensis</name>
    <dbReference type="NCBI Taxonomy" id="1534307"/>
    <lineage>
        <taxon>Eukaryota</taxon>
        <taxon>Metazoa</taxon>
        <taxon>Chordata</taxon>
        <taxon>Craniata</taxon>
        <taxon>Vertebrata</taxon>
        <taxon>Euteleostomi</taxon>
        <taxon>Actinopterygii</taxon>
        <taxon>Neopterygii</taxon>
        <taxon>Teleostei</taxon>
        <taxon>Albuliformes</taxon>
        <taxon>Albulidae</taxon>
        <taxon>Albula</taxon>
    </lineage>
</organism>
<dbReference type="InterPro" id="IPR036236">
    <property type="entry name" value="Znf_C2H2_sf"/>
</dbReference>
<evidence type="ECO:0000313" key="8">
    <source>
        <dbReference type="EMBL" id="KAI1901541.1"/>
    </source>
</evidence>
<keyword evidence="3 5" id="KW-0863">Zinc-finger</keyword>
<feature type="domain" description="C2H2-type" evidence="7">
    <location>
        <begin position="262"/>
        <end position="290"/>
    </location>
</feature>
<dbReference type="Gene3D" id="3.30.160.60">
    <property type="entry name" value="Classic Zinc Finger"/>
    <property type="match status" value="2"/>
</dbReference>
<evidence type="ECO:0000256" key="2">
    <source>
        <dbReference type="ARBA" id="ARBA00022737"/>
    </source>
</evidence>
<dbReference type="SMART" id="SM00355">
    <property type="entry name" value="ZnF_C2H2"/>
    <property type="match status" value="3"/>
</dbReference>
<gene>
    <name evidence="8" type="ORF">AGOR_G00035480</name>
</gene>
<reference evidence="8" key="1">
    <citation type="submission" date="2021-01" db="EMBL/GenBank/DDBJ databases">
        <authorList>
            <person name="Zahm M."/>
            <person name="Roques C."/>
            <person name="Cabau C."/>
            <person name="Klopp C."/>
            <person name="Donnadieu C."/>
            <person name="Jouanno E."/>
            <person name="Lampietro C."/>
            <person name="Louis A."/>
            <person name="Herpin A."/>
            <person name="Echchiki A."/>
            <person name="Berthelot C."/>
            <person name="Parey E."/>
            <person name="Roest-Crollius H."/>
            <person name="Braasch I."/>
            <person name="Postlethwait J."/>
            <person name="Bobe J."/>
            <person name="Montfort J."/>
            <person name="Bouchez O."/>
            <person name="Begum T."/>
            <person name="Mejri S."/>
            <person name="Adams A."/>
            <person name="Chen W.-J."/>
            <person name="Guiguen Y."/>
        </authorList>
    </citation>
    <scope>NUCLEOTIDE SEQUENCE</scope>
    <source>
        <tissue evidence="8">Blood</tissue>
    </source>
</reference>
<dbReference type="InterPro" id="IPR013087">
    <property type="entry name" value="Znf_C2H2_type"/>
</dbReference>
<dbReference type="GO" id="GO:0008270">
    <property type="term" value="F:zinc ion binding"/>
    <property type="evidence" value="ECO:0007669"/>
    <property type="project" value="UniProtKB-KW"/>
</dbReference>
<keyword evidence="9" id="KW-1185">Reference proteome</keyword>
<dbReference type="SUPFAM" id="SSF57667">
    <property type="entry name" value="beta-beta-alpha zinc fingers"/>
    <property type="match status" value="1"/>
</dbReference>
<feature type="region of interest" description="Disordered" evidence="6">
    <location>
        <begin position="1"/>
        <end position="72"/>
    </location>
</feature>
<dbReference type="PROSITE" id="PS50157">
    <property type="entry name" value="ZINC_FINGER_C2H2_2"/>
    <property type="match status" value="3"/>
</dbReference>
<evidence type="ECO:0000259" key="7">
    <source>
        <dbReference type="PROSITE" id="PS50157"/>
    </source>
</evidence>
<evidence type="ECO:0000256" key="4">
    <source>
        <dbReference type="ARBA" id="ARBA00022833"/>
    </source>
</evidence>
<keyword evidence="1" id="KW-0479">Metal-binding</keyword>
<accession>A0A8T3DX62</accession>
<keyword evidence="4" id="KW-0862">Zinc</keyword>
<keyword evidence="2" id="KW-0677">Repeat</keyword>
<evidence type="ECO:0000256" key="1">
    <source>
        <dbReference type="ARBA" id="ARBA00022723"/>
    </source>
</evidence>
<dbReference type="GO" id="GO:0000977">
    <property type="term" value="F:RNA polymerase II transcription regulatory region sequence-specific DNA binding"/>
    <property type="evidence" value="ECO:0007669"/>
    <property type="project" value="TreeGrafter"/>
</dbReference>
<evidence type="ECO:0000313" key="9">
    <source>
        <dbReference type="Proteomes" id="UP000829720"/>
    </source>
</evidence>
<dbReference type="Pfam" id="PF00096">
    <property type="entry name" value="zf-C2H2"/>
    <property type="match status" value="2"/>
</dbReference>
<dbReference type="GO" id="GO:0005634">
    <property type="term" value="C:nucleus"/>
    <property type="evidence" value="ECO:0007669"/>
    <property type="project" value="TreeGrafter"/>
</dbReference>
<evidence type="ECO:0000256" key="6">
    <source>
        <dbReference type="SAM" id="MobiDB-lite"/>
    </source>
</evidence>
<feature type="region of interest" description="Disordered" evidence="6">
    <location>
        <begin position="126"/>
        <end position="146"/>
    </location>
</feature>
<feature type="compositionally biased region" description="Basic and acidic residues" evidence="6">
    <location>
        <begin position="132"/>
        <end position="146"/>
    </location>
</feature>
<name>A0A8T3DX62_9TELE</name>
<dbReference type="PANTHER" id="PTHR24379">
    <property type="entry name" value="KRAB AND ZINC FINGER DOMAIN-CONTAINING"/>
    <property type="match status" value="1"/>
</dbReference>
<comment type="caution">
    <text evidence="8">The sequence shown here is derived from an EMBL/GenBank/DDBJ whole genome shotgun (WGS) entry which is preliminary data.</text>
</comment>
<dbReference type="OrthoDB" id="6077919at2759"/>
<feature type="domain" description="C2H2-type" evidence="7">
    <location>
        <begin position="294"/>
        <end position="322"/>
    </location>
</feature>
<dbReference type="AlphaFoldDB" id="A0A8T3DX62"/>
<dbReference type="EMBL" id="JAERUA010000003">
    <property type="protein sequence ID" value="KAI1901541.1"/>
    <property type="molecule type" value="Genomic_DNA"/>
</dbReference>
<proteinExistence type="predicted"/>
<dbReference type="PROSITE" id="PS00028">
    <property type="entry name" value="ZINC_FINGER_C2H2_1"/>
    <property type="match status" value="3"/>
</dbReference>
<dbReference type="PANTHER" id="PTHR24379:SF127">
    <property type="entry name" value="BLOODY FINGERS-RELATED"/>
    <property type="match status" value="1"/>
</dbReference>
<dbReference type="Proteomes" id="UP000829720">
    <property type="component" value="Unassembled WGS sequence"/>
</dbReference>